<dbReference type="EMBL" id="SRSC01000005">
    <property type="protein sequence ID" value="TGU70165.1"/>
    <property type="molecule type" value="Genomic_DNA"/>
</dbReference>
<dbReference type="GO" id="GO:0015627">
    <property type="term" value="C:type II protein secretion system complex"/>
    <property type="evidence" value="ECO:0007669"/>
    <property type="project" value="TreeGrafter"/>
</dbReference>
<dbReference type="Proteomes" id="UP000306416">
    <property type="component" value="Unassembled WGS sequence"/>
</dbReference>
<organism evidence="5 6">
    <name type="scientific">Geomonas terrae</name>
    <dbReference type="NCBI Taxonomy" id="2562681"/>
    <lineage>
        <taxon>Bacteria</taxon>
        <taxon>Pseudomonadati</taxon>
        <taxon>Thermodesulfobacteriota</taxon>
        <taxon>Desulfuromonadia</taxon>
        <taxon>Geobacterales</taxon>
        <taxon>Geobacteraceae</taxon>
        <taxon>Geomonas</taxon>
    </lineage>
</organism>
<dbReference type="PROSITE" id="PS00875">
    <property type="entry name" value="T2SP_D"/>
    <property type="match status" value="1"/>
</dbReference>
<keyword evidence="2" id="KW-0732">Signal</keyword>
<feature type="signal peptide" evidence="2">
    <location>
        <begin position="1"/>
        <end position="25"/>
    </location>
</feature>
<gene>
    <name evidence="5" type="ORF">E4633_18365</name>
</gene>
<dbReference type="AlphaFoldDB" id="A0A4S1CA62"/>
<dbReference type="GO" id="GO:0009306">
    <property type="term" value="P:protein secretion"/>
    <property type="evidence" value="ECO:0007669"/>
    <property type="project" value="InterPro"/>
</dbReference>
<reference evidence="5 6" key="1">
    <citation type="submission" date="2019-04" db="EMBL/GenBank/DDBJ databases">
        <title>Geobacter oryzae sp. nov., ferric-reducing bacteria isolated from paddy soil.</title>
        <authorList>
            <person name="Xu Z."/>
            <person name="Masuda Y."/>
            <person name="Itoh H."/>
            <person name="Senoo K."/>
        </authorList>
    </citation>
    <scope>NUCLEOTIDE SEQUENCE [LARGE SCALE GENOMIC DNA]</scope>
    <source>
        <strain evidence="5 6">Red111</strain>
    </source>
</reference>
<comment type="similarity">
    <text evidence="1">Belongs to the bacterial secretin family.</text>
</comment>
<accession>A0A4S1CA62</accession>
<keyword evidence="6" id="KW-1185">Reference proteome</keyword>
<dbReference type="InterPro" id="IPR004845">
    <property type="entry name" value="T2SS_GspD_CS"/>
</dbReference>
<comment type="caution">
    <text evidence="5">The sequence shown here is derived from an EMBL/GenBank/DDBJ whole genome shotgun (WGS) entry which is preliminary data.</text>
</comment>
<dbReference type="InterPro" id="IPR004846">
    <property type="entry name" value="T2SS/T3SS_dom"/>
</dbReference>
<feature type="domain" description="Pilus formation protein N-terminal" evidence="4">
    <location>
        <begin position="33"/>
        <end position="99"/>
    </location>
</feature>
<evidence type="ECO:0000313" key="5">
    <source>
        <dbReference type="EMBL" id="TGU70165.1"/>
    </source>
</evidence>
<dbReference type="Pfam" id="PF00263">
    <property type="entry name" value="Secretin"/>
    <property type="match status" value="1"/>
</dbReference>
<dbReference type="PANTHER" id="PTHR30332">
    <property type="entry name" value="PROBABLE GENERAL SECRETION PATHWAY PROTEIN D"/>
    <property type="match status" value="1"/>
</dbReference>
<protein>
    <submittedName>
        <fullName evidence="5">Pilus assembly protein CpaC</fullName>
    </submittedName>
</protein>
<dbReference type="Pfam" id="PF13629">
    <property type="entry name" value="T2SS-T3SS_pil_N"/>
    <property type="match status" value="1"/>
</dbReference>
<dbReference type="PANTHER" id="PTHR30332:SF17">
    <property type="entry name" value="TYPE IV PILIATION SYSTEM PROTEIN DR_0774-RELATED"/>
    <property type="match status" value="1"/>
</dbReference>
<dbReference type="InterPro" id="IPR032789">
    <property type="entry name" value="T2SS-T3SS_pil_N"/>
</dbReference>
<dbReference type="InterPro" id="IPR001775">
    <property type="entry name" value="GspD/PilQ"/>
</dbReference>
<proteinExistence type="inferred from homology"/>
<evidence type="ECO:0000259" key="4">
    <source>
        <dbReference type="Pfam" id="PF13629"/>
    </source>
</evidence>
<dbReference type="PRINTS" id="PR01032">
    <property type="entry name" value="PHAGEIV"/>
</dbReference>
<name>A0A4S1CA62_9BACT</name>
<evidence type="ECO:0000256" key="1">
    <source>
        <dbReference type="RuleBase" id="RU004003"/>
    </source>
</evidence>
<dbReference type="RefSeq" id="WP_135872459.1">
    <property type="nucleotide sequence ID" value="NZ_SRSC01000005.1"/>
</dbReference>
<evidence type="ECO:0000259" key="3">
    <source>
        <dbReference type="Pfam" id="PF00263"/>
    </source>
</evidence>
<evidence type="ECO:0000256" key="2">
    <source>
        <dbReference type="SAM" id="SignalP"/>
    </source>
</evidence>
<dbReference type="InterPro" id="IPR050810">
    <property type="entry name" value="Bact_Secretion_Sys_Channel"/>
</dbReference>
<evidence type="ECO:0000313" key="6">
    <source>
        <dbReference type="Proteomes" id="UP000306416"/>
    </source>
</evidence>
<feature type="domain" description="Type II/III secretion system secretin-like" evidence="3">
    <location>
        <begin position="249"/>
        <end position="410"/>
    </location>
</feature>
<dbReference type="PRINTS" id="PR00811">
    <property type="entry name" value="BCTERIALGSPD"/>
</dbReference>
<sequence length="440" mass="47121">MTFLRALKSLAFAVTLLMAALPPQAASAGVPTTVIVNKGVVLTLKKPATYITITDRDIIDVPDPPRRNQILINGRKIGNTNLVVWEQNSDKPIFFDVSVVGDREGIESLLEEWAPDDDINVQFAQDTLVLSGSVASETTLKRAEEIAKAYAPKVLNHITVEPPAQVLLQVKVAQVDRTSLKQLGISAMVKGTSAEGFLNLIAAPSSTSSSAGLKGIAGSVPALTSFDPLDPFTVGVSYFPAGIGAVLQALSSKGLAKILAEPNLLVKSGQEGDFLAGSKIPYNVVVSTGGTATTSIVFETVGVKLRFKPEVLPSGLINLKIDPAEVSSIAGTLAVNGYPIIDTRDVRTSVELREGESLVLAGLLQEEQVRNMSKIPLLGDIPILGALFRATDKEMREKDLVFFITPKIVRPTPPGEATVLPTDRVKPEEKREFDWIPKTR</sequence>
<feature type="chain" id="PRO_5020334114" evidence="2">
    <location>
        <begin position="26"/>
        <end position="440"/>
    </location>
</feature>